<proteinExistence type="predicted"/>
<protein>
    <submittedName>
        <fullName evidence="4">PRC-barrel domain containing protein</fullName>
    </submittedName>
</protein>
<comment type="caution">
    <text evidence="4">The sequence shown here is derived from an EMBL/GenBank/DDBJ whole genome shotgun (WGS) entry which is preliminary data.</text>
</comment>
<dbReference type="Gene3D" id="2.30.30.240">
    <property type="entry name" value="PRC-barrel domain"/>
    <property type="match status" value="1"/>
</dbReference>
<feature type="compositionally biased region" description="Low complexity" evidence="1">
    <location>
        <begin position="24"/>
        <end position="65"/>
    </location>
</feature>
<organism evidence="4 5">
    <name type="scientific">Dankookia rubra</name>
    <dbReference type="NCBI Taxonomy" id="1442381"/>
    <lineage>
        <taxon>Bacteria</taxon>
        <taxon>Pseudomonadati</taxon>
        <taxon>Pseudomonadota</taxon>
        <taxon>Alphaproteobacteria</taxon>
        <taxon>Acetobacterales</taxon>
        <taxon>Roseomonadaceae</taxon>
        <taxon>Dankookia</taxon>
    </lineage>
</organism>
<feature type="compositionally biased region" description="Low complexity" evidence="1">
    <location>
        <begin position="117"/>
        <end position="134"/>
    </location>
</feature>
<keyword evidence="2" id="KW-0732">Signal</keyword>
<dbReference type="Pfam" id="PF05239">
    <property type="entry name" value="PRC"/>
    <property type="match status" value="1"/>
</dbReference>
<dbReference type="InterPro" id="IPR011033">
    <property type="entry name" value="PRC_barrel-like_sf"/>
</dbReference>
<accession>A0A4R5Q9G3</accession>
<dbReference type="RefSeq" id="WP_133291560.1">
    <property type="nucleotide sequence ID" value="NZ_SMSJ01000059.1"/>
</dbReference>
<evidence type="ECO:0000313" key="4">
    <source>
        <dbReference type="EMBL" id="TDH59622.1"/>
    </source>
</evidence>
<feature type="chain" id="PRO_5020658303" evidence="2">
    <location>
        <begin position="25"/>
        <end position="239"/>
    </location>
</feature>
<dbReference type="OrthoDB" id="8021018at2"/>
<feature type="signal peptide" evidence="2">
    <location>
        <begin position="1"/>
        <end position="24"/>
    </location>
</feature>
<feature type="region of interest" description="Disordered" evidence="1">
    <location>
        <begin position="209"/>
        <end position="239"/>
    </location>
</feature>
<dbReference type="PANTHER" id="PTHR36505:SF1">
    <property type="entry name" value="BLR1072 PROTEIN"/>
    <property type="match status" value="1"/>
</dbReference>
<gene>
    <name evidence="4" type="ORF">E2C06_26320</name>
</gene>
<evidence type="ECO:0000259" key="3">
    <source>
        <dbReference type="Pfam" id="PF05239"/>
    </source>
</evidence>
<feature type="compositionally biased region" description="Polar residues" evidence="1">
    <location>
        <begin position="84"/>
        <end position="94"/>
    </location>
</feature>
<evidence type="ECO:0000256" key="1">
    <source>
        <dbReference type="SAM" id="MobiDB-lite"/>
    </source>
</evidence>
<feature type="compositionally biased region" description="Low complexity" evidence="1">
    <location>
        <begin position="95"/>
        <end position="110"/>
    </location>
</feature>
<evidence type="ECO:0000313" key="5">
    <source>
        <dbReference type="Proteomes" id="UP000295096"/>
    </source>
</evidence>
<dbReference type="PANTHER" id="PTHR36505">
    <property type="entry name" value="BLR1072 PROTEIN"/>
    <property type="match status" value="1"/>
</dbReference>
<name>A0A4R5Q9G3_9PROT</name>
<feature type="domain" description="PRC-barrel" evidence="3">
    <location>
        <begin position="147"/>
        <end position="201"/>
    </location>
</feature>
<dbReference type="InterPro" id="IPR027275">
    <property type="entry name" value="PRC-brl_dom"/>
</dbReference>
<dbReference type="EMBL" id="SMSJ01000059">
    <property type="protein sequence ID" value="TDH59622.1"/>
    <property type="molecule type" value="Genomic_DNA"/>
</dbReference>
<feature type="region of interest" description="Disordered" evidence="1">
    <location>
        <begin position="24"/>
        <end position="134"/>
    </location>
</feature>
<dbReference type="SUPFAM" id="SSF50346">
    <property type="entry name" value="PRC-barrel domain"/>
    <property type="match status" value="1"/>
</dbReference>
<reference evidence="4 5" key="1">
    <citation type="journal article" date="2016" name="J. Microbiol.">
        <title>Dankookia rubra gen. nov., sp. nov., an alphaproteobacterium isolated from sediment of a shallow stream.</title>
        <authorList>
            <person name="Kim W.H."/>
            <person name="Kim D.H."/>
            <person name="Kang K."/>
            <person name="Ahn T.Y."/>
        </authorList>
    </citation>
    <scope>NUCLEOTIDE SEQUENCE [LARGE SCALE GENOMIC DNA]</scope>
    <source>
        <strain evidence="4 5">JCM30602</strain>
    </source>
</reference>
<sequence>MTFRQTLVAMTALAGLLGPGLALAQGSAGSSMQPQTTQTTPQEGSVGGTPAARAGANAGQATGQTVPGSNAGSPQGGTAADRQTPPNMQSNVQSQGNAPAGAQTQAATPPSGNATVPPGGNAARPAAAGATTGPLAVDSAAVRSGRRASKLIGSSVYNENNESIGEVDDILLPAAGSGPVAVISVGGFLGIGAKLVAVPFDRLQAAGGSNNRWTLSGATKDSLGSLPTFNYDNSGEKRG</sequence>
<dbReference type="AlphaFoldDB" id="A0A4R5Q9G3"/>
<keyword evidence="5" id="KW-1185">Reference proteome</keyword>
<dbReference type="Proteomes" id="UP000295096">
    <property type="component" value="Unassembled WGS sequence"/>
</dbReference>
<feature type="compositionally biased region" description="Polar residues" evidence="1">
    <location>
        <begin position="209"/>
        <end position="219"/>
    </location>
</feature>
<evidence type="ECO:0000256" key="2">
    <source>
        <dbReference type="SAM" id="SignalP"/>
    </source>
</evidence>